<proteinExistence type="predicted"/>
<dbReference type="AlphaFoldDB" id="A0A0A8Y5U3"/>
<accession>A0A0A8Y5U3</accession>
<sequence length="43" mass="4924">MSLWSQEVLRALRSQACSFEADPASVLTQLIERGLQDVFWLDI</sequence>
<organism evidence="1">
    <name type="scientific">Arundo donax</name>
    <name type="common">Giant reed</name>
    <name type="synonym">Donax arundinaceus</name>
    <dbReference type="NCBI Taxonomy" id="35708"/>
    <lineage>
        <taxon>Eukaryota</taxon>
        <taxon>Viridiplantae</taxon>
        <taxon>Streptophyta</taxon>
        <taxon>Embryophyta</taxon>
        <taxon>Tracheophyta</taxon>
        <taxon>Spermatophyta</taxon>
        <taxon>Magnoliopsida</taxon>
        <taxon>Liliopsida</taxon>
        <taxon>Poales</taxon>
        <taxon>Poaceae</taxon>
        <taxon>PACMAD clade</taxon>
        <taxon>Arundinoideae</taxon>
        <taxon>Arundineae</taxon>
        <taxon>Arundo</taxon>
    </lineage>
</organism>
<dbReference type="EMBL" id="GBRH01276484">
    <property type="protein sequence ID" value="JAD21411.1"/>
    <property type="molecule type" value="Transcribed_RNA"/>
</dbReference>
<protein>
    <submittedName>
        <fullName evidence="1">Uncharacterized protein</fullName>
    </submittedName>
</protein>
<name>A0A0A8Y5U3_ARUDO</name>
<reference evidence="1" key="2">
    <citation type="journal article" date="2015" name="Data Brief">
        <title>Shoot transcriptome of the giant reed, Arundo donax.</title>
        <authorList>
            <person name="Barrero R.A."/>
            <person name="Guerrero F.D."/>
            <person name="Moolhuijzen P."/>
            <person name="Goolsby J.A."/>
            <person name="Tidwell J."/>
            <person name="Bellgard S.E."/>
            <person name="Bellgard M.I."/>
        </authorList>
    </citation>
    <scope>NUCLEOTIDE SEQUENCE</scope>
    <source>
        <tissue evidence="1">Shoot tissue taken approximately 20 cm above the soil surface</tissue>
    </source>
</reference>
<reference evidence="1" key="1">
    <citation type="submission" date="2014-09" db="EMBL/GenBank/DDBJ databases">
        <authorList>
            <person name="Magalhaes I.L.F."/>
            <person name="Oliveira U."/>
            <person name="Santos F.R."/>
            <person name="Vidigal T.H.D.A."/>
            <person name="Brescovit A.D."/>
            <person name="Santos A.J."/>
        </authorList>
    </citation>
    <scope>NUCLEOTIDE SEQUENCE</scope>
    <source>
        <tissue evidence="1">Shoot tissue taken approximately 20 cm above the soil surface</tissue>
    </source>
</reference>
<evidence type="ECO:0000313" key="1">
    <source>
        <dbReference type="EMBL" id="JAD21411.1"/>
    </source>
</evidence>